<protein>
    <submittedName>
        <fullName evidence="1">Uncharacterized protein</fullName>
    </submittedName>
</protein>
<accession>A0AAW2EMH5</accession>
<reference evidence="1 2" key="1">
    <citation type="submission" date="2023-03" db="EMBL/GenBank/DDBJ databases">
        <title>High recombination rates correlate with genetic variation in Cardiocondyla obscurior ants.</title>
        <authorList>
            <person name="Errbii M."/>
        </authorList>
    </citation>
    <scope>NUCLEOTIDE SEQUENCE [LARGE SCALE GENOMIC DNA]</scope>
    <source>
        <strain evidence="1">Alpha-2009</strain>
        <tissue evidence="1">Whole body</tissue>
    </source>
</reference>
<evidence type="ECO:0000313" key="1">
    <source>
        <dbReference type="EMBL" id="KAL0103574.1"/>
    </source>
</evidence>
<sequence>MHARRARRHTIIPRVLLMSHKCAGRLDSRDFKKKIDKVRPSPKYPIGSFIGGSRRWAKPKIYEASPSTIRTRGTPPYAHSITDDYILKTYRRPIYHVRPAAATTSGFPPPRSRGVAQFAFARQRGGKKPVGIPSIDLILT</sequence>
<dbReference type="EMBL" id="JADYXP020000021">
    <property type="protein sequence ID" value="KAL0103574.1"/>
    <property type="molecule type" value="Genomic_DNA"/>
</dbReference>
<dbReference type="AlphaFoldDB" id="A0AAW2EMH5"/>
<gene>
    <name evidence="1" type="ORF">PUN28_017678</name>
</gene>
<proteinExistence type="predicted"/>
<keyword evidence="2" id="KW-1185">Reference proteome</keyword>
<name>A0AAW2EMH5_9HYME</name>
<comment type="caution">
    <text evidence="1">The sequence shown here is derived from an EMBL/GenBank/DDBJ whole genome shotgun (WGS) entry which is preliminary data.</text>
</comment>
<organism evidence="1 2">
    <name type="scientific">Cardiocondyla obscurior</name>
    <dbReference type="NCBI Taxonomy" id="286306"/>
    <lineage>
        <taxon>Eukaryota</taxon>
        <taxon>Metazoa</taxon>
        <taxon>Ecdysozoa</taxon>
        <taxon>Arthropoda</taxon>
        <taxon>Hexapoda</taxon>
        <taxon>Insecta</taxon>
        <taxon>Pterygota</taxon>
        <taxon>Neoptera</taxon>
        <taxon>Endopterygota</taxon>
        <taxon>Hymenoptera</taxon>
        <taxon>Apocrita</taxon>
        <taxon>Aculeata</taxon>
        <taxon>Formicoidea</taxon>
        <taxon>Formicidae</taxon>
        <taxon>Myrmicinae</taxon>
        <taxon>Cardiocondyla</taxon>
    </lineage>
</organism>
<dbReference type="Proteomes" id="UP001430953">
    <property type="component" value="Unassembled WGS sequence"/>
</dbReference>
<evidence type="ECO:0000313" key="2">
    <source>
        <dbReference type="Proteomes" id="UP001430953"/>
    </source>
</evidence>